<dbReference type="GO" id="GO:0036064">
    <property type="term" value="C:ciliary basal body"/>
    <property type="evidence" value="ECO:0007669"/>
    <property type="project" value="TreeGrafter"/>
</dbReference>
<reference evidence="6" key="2">
    <citation type="submission" date="2025-09" db="UniProtKB">
        <authorList>
            <consortium name="Ensembl"/>
        </authorList>
    </citation>
    <scope>IDENTIFICATION</scope>
</reference>
<evidence type="ECO:0000256" key="4">
    <source>
        <dbReference type="SAM" id="MobiDB-lite"/>
    </source>
</evidence>
<evidence type="ECO:0000259" key="5">
    <source>
        <dbReference type="PROSITE" id="PS50002"/>
    </source>
</evidence>
<dbReference type="GO" id="GO:0044458">
    <property type="term" value="P:motile cilium assembly"/>
    <property type="evidence" value="ECO:0007669"/>
    <property type="project" value="TreeGrafter"/>
</dbReference>
<feature type="region of interest" description="Disordered" evidence="4">
    <location>
        <begin position="797"/>
        <end position="816"/>
    </location>
</feature>
<evidence type="ECO:0000256" key="1">
    <source>
        <dbReference type="ARBA" id="ARBA00022443"/>
    </source>
</evidence>
<dbReference type="PROSITE" id="PS50002">
    <property type="entry name" value="SH3"/>
    <property type="match status" value="1"/>
</dbReference>
<keyword evidence="3" id="KW-0853">WD repeat</keyword>
<dbReference type="PROSITE" id="PS50082">
    <property type="entry name" value="WD_REPEATS_2"/>
    <property type="match status" value="4"/>
</dbReference>
<feature type="region of interest" description="Disordered" evidence="4">
    <location>
        <begin position="1"/>
        <end position="111"/>
    </location>
</feature>
<organism evidence="6 7">
    <name type="scientific">Hippocampus comes</name>
    <name type="common">Tiger tail seahorse</name>
    <dbReference type="NCBI Taxonomy" id="109280"/>
    <lineage>
        <taxon>Eukaryota</taxon>
        <taxon>Metazoa</taxon>
        <taxon>Chordata</taxon>
        <taxon>Craniata</taxon>
        <taxon>Vertebrata</taxon>
        <taxon>Euteleostomi</taxon>
        <taxon>Actinopterygii</taxon>
        <taxon>Neopterygii</taxon>
        <taxon>Teleostei</taxon>
        <taxon>Neoteleostei</taxon>
        <taxon>Acanthomorphata</taxon>
        <taxon>Syngnathiaria</taxon>
        <taxon>Syngnathiformes</taxon>
        <taxon>Syngnathoidei</taxon>
        <taxon>Syngnathidae</taxon>
        <taxon>Hippocampus</taxon>
    </lineage>
</organism>
<dbReference type="InterPro" id="IPR001680">
    <property type="entry name" value="WD40_rpt"/>
</dbReference>
<dbReference type="PROSITE" id="PS50294">
    <property type="entry name" value="WD_REPEATS_REGION"/>
    <property type="match status" value="1"/>
</dbReference>
<evidence type="ECO:0000313" key="6">
    <source>
        <dbReference type="Ensembl" id="ENSHCOP00000009146.1"/>
    </source>
</evidence>
<dbReference type="STRING" id="109280.ENSHCOP00000009146"/>
<feature type="compositionally biased region" description="Basic and acidic residues" evidence="4">
    <location>
        <begin position="48"/>
        <end position="65"/>
    </location>
</feature>
<sequence length="838" mass="94177">NEEDTPPSKAKRKTKRELPGRPLPDNVAGSEADGVQKEARRGSKKGKRKEDAKGDDDKDGEDLLREYQQQMAPEAEEPQGSEDVGKKKKKKKLKSAATESDVPKKPDLDGNDGLVLGVYVHRTDGLKTDLRVSHPMVKVHVVDDLTGQYVKKEDSHRPVSSFYERDTVEHILPIMTQPFDFKKNKSVVPEWKEQIIFNEPFAHFVGRDPESPKVVLFFEILDFLTMEEAKANVDVAIPERGFRKIAWAFLKPVGANGVLNTGSKIRLQLYYPPTSAKRQPRTIEVLEWWRHHPRVKYASTLYVTVKGIRLPQHVDPSVRSMMALQEERGSTSYSELQDVATKRTSTPNVEGKSAPALKWSRIPGQVCRIPNKPMLAFRGGQMGCLTVLFSHAGTLLATACADRDLFPVVVFEIPSGKALAAFTGHLKIVYELCWSADDRRLLSVSSDGTVREWDVEQFLPTARKVLPHPSFVYSARYHPAAQHLVISGGYDGVLRAWRVDVDDINGLLLREFEAHGGFVNTICFDAEGHRMFSADSVGSVIMWNTSLSDGEQQPWHHWCVEKIHAEADLKGIPINMLQVHPSGRCLLIHAKDNVLRSLDLRVMTMKKYTGATNQRERLNSTFTPCGSFIFSGSEDGMAYVWNAESGDQVAVYSELCYSSPLCGVSFHPHENMVAFCAFGESQPVQLYLHDRKGRTGLYGLEINSLYTGPLRPFLGKFRTAQRLTRQNSKMRTVHLQRVVVSLYDYKASRSDELTLRRGDEIRVLYKDNDNWWFGSLADGQQGYFLVAYVADPSTSAVALPHDSESPTKSHPVAVPFRRDRPRSPVLLCDSTHDGTFLS</sequence>
<feature type="domain" description="SH3" evidence="5">
    <location>
        <begin position="734"/>
        <end position="794"/>
    </location>
</feature>
<dbReference type="Pfam" id="PF00018">
    <property type="entry name" value="SH3_1"/>
    <property type="match status" value="1"/>
</dbReference>
<dbReference type="PANTHER" id="PTHR44499">
    <property type="entry name" value="JOUBERIN"/>
    <property type="match status" value="1"/>
</dbReference>
<dbReference type="Gene3D" id="2.30.30.40">
    <property type="entry name" value="SH3 Domains"/>
    <property type="match status" value="1"/>
</dbReference>
<feature type="repeat" description="WD" evidence="3">
    <location>
        <begin position="512"/>
        <end position="544"/>
    </location>
</feature>
<dbReference type="Ensembl" id="ENSHCOT00000025695.1">
    <property type="protein sequence ID" value="ENSHCOP00000009146.1"/>
    <property type="gene ID" value="ENSHCOG00000011539.1"/>
</dbReference>
<dbReference type="AlphaFoldDB" id="A0A3Q2Y7Q4"/>
<dbReference type="InterPro" id="IPR015943">
    <property type="entry name" value="WD40/YVTN_repeat-like_dom_sf"/>
</dbReference>
<accession>A0A3Q2Y7Q4</accession>
<dbReference type="OMA" id="KSVIPEW"/>
<dbReference type="PANTHER" id="PTHR44499:SF1">
    <property type="entry name" value="JOUBERIN"/>
    <property type="match status" value="1"/>
</dbReference>
<dbReference type="SMART" id="SM00326">
    <property type="entry name" value="SH3"/>
    <property type="match status" value="1"/>
</dbReference>
<keyword evidence="7" id="KW-1185">Reference proteome</keyword>
<feature type="repeat" description="WD" evidence="3">
    <location>
        <begin position="422"/>
        <end position="456"/>
    </location>
</feature>
<dbReference type="InterPro" id="IPR001452">
    <property type="entry name" value="SH3_domain"/>
</dbReference>
<proteinExistence type="predicted"/>
<dbReference type="Pfam" id="PF00400">
    <property type="entry name" value="WD40"/>
    <property type="match status" value="4"/>
</dbReference>
<dbReference type="InterPro" id="IPR036322">
    <property type="entry name" value="WD40_repeat_dom_sf"/>
</dbReference>
<dbReference type="Proteomes" id="UP000264820">
    <property type="component" value="Unplaced"/>
</dbReference>
<dbReference type="InterPro" id="IPR036028">
    <property type="entry name" value="SH3-like_dom_sf"/>
</dbReference>
<dbReference type="SUPFAM" id="SSF50978">
    <property type="entry name" value="WD40 repeat-like"/>
    <property type="match status" value="1"/>
</dbReference>
<feature type="repeat" description="WD" evidence="3">
    <location>
        <begin position="465"/>
        <end position="500"/>
    </location>
</feature>
<dbReference type="InterPro" id="IPR052803">
    <property type="entry name" value="Cilium-Associated_Jouberin"/>
</dbReference>
<dbReference type="SMART" id="SM00320">
    <property type="entry name" value="WD40"/>
    <property type="match status" value="6"/>
</dbReference>
<protein>
    <submittedName>
        <fullName evidence="6">Abelson helper integration site 1</fullName>
    </submittedName>
</protein>
<evidence type="ECO:0000256" key="2">
    <source>
        <dbReference type="PROSITE-ProRule" id="PRU00192"/>
    </source>
</evidence>
<feature type="repeat" description="WD" evidence="3">
    <location>
        <begin position="622"/>
        <end position="651"/>
    </location>
</feature>
<dbReference type="GeneTree" id="ENSGT00940000156509"/>
<evidence type="ECO:0000313" key="7">
    <source>
        <dbReference type="Proteomes" id="UP000264820"/>
    </source>
</evidence>
<name>A0A3Q2Y7Q4_HIPCM</name>
<keyword evidence="1 2" id="KW-0728">SH3 domain</keyword>
<dbReference type="Gene3D" id="2.130.10.10">
    <property type="entry name" value="YVTN repeat-like/Quinoprotein amine dehydrogenase"/>
    <property type="match status" value="1"/>
</dbReference>
<dbReference type="SUPFAM" id="SSF50044">
    <property type="entry name" value="SH3-domain"/>
    <property type="match status" value="1"/>
</dbReference>
<reference evidence="6" key="1">
    <citation type="submission" date="2025-08" db="UniProtKB">
        <authorList>
            <consortium name="Ensembl"/>
        </authorList>
    </citation>
    <scope>IDENTIFICATION</scope>
</reference>
<evidence type="ECO:0000256" key="3">
    <source>
        <dbReference type="PROSITE-ProRule" id="PRU00221"/>
    </source>
</evidence>